<dbReference type="Proteomes" id="UP000188354">
    <property type="component" value="Unassembled WGS sequence"/>
</dbReference>
<dbReference type="AlphaFoldDB" id="A0A394D6T4"/>
<name>A0A394D6T4_LUPAN</name>
<evidence type="ECO:0000313" key="1">
    <source>
        <dbReference type="EMBL" id="OIW18419.1"/>
    </source>
</evidence>
<reference evidence="1 2" key="1">
    <citation type="journal article" date="2017" name="Plant Biotechnol. J.">
        <title>A comprehensive draft genome sequence for lupin (Lupinus angustifolius), an emerging health food: insights into plant-microbe interactions and legume evolution.</title>
        <authorList>
            <person name="Hane J.K."/>
            <person name="Ming Y."/>
            <person name="Kamphuis L.G."/>
            <person name="Nelson M.N."/>
            <person name="Garg G."/>
            <person name="Atkins C.A."/>
            <person name="Bayer P.E."/>
            <person name="Bravo A."/>
            <person name="Bringans S."/>
            <person name="Cannon S."/>
            <person name="Edwards D."/>
            <person name="Foley R."/>
            <person name="Gao L.L."/>
            <person name="Harrison M.J."/>
            <person name="Huang W."/>
            <person name="Hurgobin B."/>
            <person name="Li S."/>
            <person name="Liu C.W."/>
            <person name="McGrath A."/>
            <person name="Morahan G."/>
            <person name="Murray J."/>
            <person name="Weller J."/>
            <person name="Jian J."/>
            <person name="Singh K.B."/>
        </authorList>
    </citation>
    <scope>NUCLEOTIDE SEQUENCE [LARGE SCALE GENOMIC DNA]</scope>
    <source>
        <strain evidence="2">cv. Tanjil</strain>
        <tissue evidence="1">Whole plant</tissue>
    </source>
</reference>
<accession>A0A394D6T4</accession>
<proteinExistence type="predicted"/>
<organism evidence="1 2">
    <name type="scientific">Lupinus angustifolius</name>
    <name type="common">Narrow-leaved blue lupine</name>
    <dbReference type="NCBI Taxonomy" id="3871"/>
    <lineage>
        <taxon>Eukaryota</taxon>
        <taxon>Viridiplantae</taxon>
        <taxon>Streptophyta</taxon>
        <taxon>Embryophyta</taxon>
        <taxon>Tracheophyta</taxon>
        <taxon>Spermatophyta</taxon>
        <taxon>Magnoliopsida</taxon>
        <taxon>eudicotyledons</taxon>
        <taxon>Gunneridae</taxon>
        <taxon>Pentapetalae</taxon>
        <taxon>rosids</taxon>
        <taxon>fabids</taxon>
        <taxon>Fabales</taxon>
        <taxon>Fabaceae</taxon>
        <taxon>Papilionoideae</taxon>
        <taxon>50 kb inversion clade</taxon>
        <taxon>genistoids sensu lato</taxon>
        <taxon>core genistoids</taxon>
        <taxon>Genisteae</taxon>
        <taxon>Lupinus</taxon>
    </lineage>
</organism>
<dbReference type="Gramene" id="OIW18419">
    <property type="protein sequence ID" value="OIW18419"/>
    <property type="gene ID" value="TanjilG_10283"/>
</dbReference>
<evidence type="ECO:0000313" key="2">
    <source>
        <dbReference type="Proteomes" id="UP000188354"/>
    </source>
</evidence>
<sequence length="74" mass="8275">MTLNNRMKNAEGAFLDCIVEYWFNCREIKGASNLVVGADEKSHMEELVSIILYASRLGRSDLVDIMSATSVYQG</sequence>
<protein>
    <submittedName>
        <fullName evidence="1">Uncharacterized protein</fullName>
    </submittedName>
</protein>
<keyword evidence="2" id="KW-1185">Reference proteome</keyword>
<dbReference type="EMBL" id="MLAU01001866">
    <property type="protein sequence ID" value="OIW18419.1"/>
    <property type="molecule type" value="Genomic_DNA"/>
</dbReference>
<gene>
    <name evidence="1" type="ORF">TanjilG_10283</name>
</gene>
<comment type="caution">
    <text evidence="1">The sequence shown here is derived from an EMBL/GenBank/DDBJ whole genome shotgun (WGS) entry which is preliminary data.</text>
</comment>